<feature type="non-terminal residue" evidence="1">
    <location>
        <position position="1"/>
    </location>
</feature>
<reference evidence="1" key="2">
    <citation type="journal article" date="2020" name="Nat. Commun.">
        <title>Large-scale genome sequencing of mycorrhizal fungi provides insights into the early evolution of symbiotic traits.</title>
        <authorList>
            <person name="Miyauchi S."/>
            <person name="Kiss E."/>
            <person name="Kuo A."/>
            <person name="Drula E."/>
            <person name="Kohler A."/>
            <person name="Sanchez-Garcia M."/>
            <person name="Morin E."/>
            <person name="Andreopoulos B."/>
            <person name="Barry K.W."/>
            <person name="Bonito G."/>
            <person name="Buee M."/>
            <person name="Carver A."/>
            <person name="Chen C."/>
            <person name="Cichocki N."/>
            <person name="Clum A."/>
            <person name="Culley D."/>
            <person name="Crous P.W."/>
            <person name="Fauchery L."/>
            <person name="Girlanda M."/>
            <person name="Hayes R.D."/>
            <person name="Keri Z."/>
            <person name="LaButti K."/>
            <person name="Lipzen A."/>
            <person name="Lombard V."/>
            <person name="Magnuson J."/>
            <person name="Maillard F."/>
            <person name="Murat C."/>
            <person name="Nolan M."/>
            <person name="Ohm R.A."/>
            <person name="Pangilinan J."/>
            <person name="Pereira M.F."/>
            <person name="Perotto S."/>
            <person name="Peter M."/>
            <person name="Pfister S."/>
            <person name="Riley R."/>
            <person name="Sitrit Y."/>
            <person name="Stielow J.B."/>
            <person name="Szollosi G."/>
            <person name="Zifcakova L."/>
            <person name="Stursova M."/>
            <person name="Spatafora J.W."/>
            <person name="Tedersoo L."/>
            <person name="Vaario L.M."/>
            <person name="Yamada A."/>
            <person name="Yan M."/>
            <person name="Wang P."/>
            <person name="Xu J."/>
            <person name="Bruns T."/>
            <person name="Baldrian P."/>
            <person name="Vilgalys R."/>
            <person name="Dunand C."/>
            <person name="Henrissat B."/>
            <person name="Grigoriev I.V."/>
            <person name="Hibbett D."/>
            <person name="Nagy L.G."/>
            <person name="Martin F.M."/>
        </authorList>
    </citation>
    <scope>NUCLEOTIDE SEQUENCE</scope>
    <source>
        <strain evidence="1">P2</strain>
    </source>
</reference>
<gene>
    <name evidence="1" type="ORF">BDM02DRAFT_3071604</name>
</gene>
<accession>A0ACB6ZRH7</accession>
<organism evidence="1 2">
    <name type="scientific">Thelephora ganbajun</name>
    <name type="common">Ganba fungus</name>
    <dbReference type="NCBI Taxonomy" id="370292"/>
    <lineage>
        <taxon>Eukaryota</taxon>
        <taxon>Fungi</taxon>
        <taxon>Dikarya</taxon>
        <taxon>Basidiomycota</taxon>
        <taxon>Agaricomycotina</taxon>
        <taxon>Agaricomycetes</taxon>
        <taxon>Thelephorales</taxon>
        <taxon>Thelephoraceae</taxon>
        <taxon>Thelephora</taxon>
    </lineage>
</organism>
<name>A0ACB6ZRH7_THEGA</name>
<feature type="non-terminal residue" evidence="1">
    <location>
        <position position="149"/>
    </location>
</feature>
<evidence type="ECO:0000313" key="1">
    <source>
        <dbReference type="EMBL" id="KAF9652053.1"/>
    </source>
</evidence>
<dbReference type="Proteomes" id="UP000886501">
    <property type="component" value="Unassembled WGS sequence"/>
</dbReference>
<sequence length="149" mass="17044">IPKSSYYYGPPPPDTAFGTDPIGQIGIHHPREIVRIERDYSGGEIIQFSAVYPLEFEGRITPTQFLESVNAINEILISAHSLSHSCLDNMLAFFTLQLSRLVTTTHYEKEMSRLHQLIKDINKTTFNPVGLNIVWPKNVAFIFLEIEYY</sequence>
<protein>
    <submittedName>
        <fullName evidence="1">Uncharacterized protein</fullName>
    </submittedName>
</protein>
<keyword evidence="2" id="KW-1185">Reference proteome</keyword>
<comment type="caution">
    <text evidence="1">The sequence shown here is derived from an EMBL/GenBank/DDBJ whole genome shotgun (WGS) entry which is preliminary data.</text>
</comment>
<proteinExistence type="predicted"/>
<reference evidence="1" key="1">
    <citation type="submission" date="2019-10" db="EMBL/GenBank/DDBJ databases">
        <authorList>
            <consortium name="DOE Joint Genome Institute"/>
            <person name="Kuo A."/>
            <person name="Miyauchi S."/>
            <person name="Kiss E."/>
            <person name="Drula E."/>
            <person name="Kohler A."/>
            <person name="Sanchez-Garcia M."/>
            <person name="Andreopoulos B."/>
            <person name="Barry K.W."/>
            <person name="Bonito G."/>
            <person name="Buee M."/>
            <person name="Carver A."/>
            <person name="Chen C."/>
            <person name="Cichocki N."/>
            <person name="Clum A."/>
            <person name="Culley D."/>
            <person name="Crous P.W."/>
            <person name="Fauchery L."/>
            <person name="Girlanda M."/>
            <person name="Hayes R."/>
            <person name="Keri Z."/>
            <person name="Labutti K."/>
            <person name="Lipzen A."/>
            <person name="Lombard V."/>
            <person name="Magnuson J."/>
            <person name="Maillard F."/>
            <person name="Morin E."/>
            <person name="Murat C."/>
            <person name="Nolan M."/>
            <person name="Ohm R."/>
            <person name="Pangilinan J."/>
            <person name="Pereira M."/>
            <person name="Perotto S."/>
            <person name="Peter M."/>
            <person name="Riley R."/>
            <person name="Sitrit Y."/>
            <person name="Stielow B."/>
            <person name="Szollosi G."/>
            <person name="Zifcakova L."/>
            <person name="Stursova M."/>
            <person name="Spatafora J.W."/>
            <person name="Tedersoo L."/>
            <person name="Vaario L.-M."/>
            <person name="Yamada A."/>
            <person name="Yan M."/>
            <person name="Wang P."/>
            <person name="Xu J."/>
            <person name="Bruns T."/>
            <person name="Baldrian P."/>
            <person name="Vilgalys R."/>
            <person name="Henrissat B."/>
            <person name="Grigoriev I.V."/>
            <person name="Hibbett D."/>
            <person name="Nagy L.G."/>
            <person name="Martin F.M."/>
        </authorList>
    </citation>
    <scope>NUCLEOTIDE SEQUENCE</scope>
    <source>
        <strain evidence="1">P2</strain>
    </source>
</reference>
<evidence type="ECO:0000313" key="2">
    <source>
        <dbReference type="Proteomes" id="UP000886501"/>
    </source>
</evidence>
<dbReference type="EMBL" id="MU117971">
    <property type="protein sequence ID" value="KAF9652053.1"/>
    <property type="molecule type" value="Genomic_DNA"/>
</dbReference>